<evidence type="ECO:0000313" key="3">
    <source>
        <dbReference type="Proteomes" id="UP000277580"/>
    </source>
</evidence>
<keyword evidence="3" id="KW-1185">Reference proteome</keyword>
<organism evidence="2 3">
    <name type="scientific">Morchella conica CCBAS932</name>
    <dbReference type="NCBI Taxonomy" id="1392247"/>
    <lineage>
        <taxon>Eukaryota</taxon>
        <taxon>Fungi</taxon>
        <taxon>Dikarya</taxon>
        <taxon>Ascomycota</taxon>
        <taxon>Pezizomycotina</taxon>
        <taxon>Pezizomycetes</taxon>
        <taxon>Pezizales</taxon>
        <taxon>Morchellaceae</taxon>
        <taxon>Morchella</taxon>
    </lineage>
</organism>
<evidence type="ECO:0000313" key="2">
    <source>
        <dbReference type="EMBL" id="RPB09260.1"/>
    </source>
</evidence>
<dbReference type="InParanoid" id="A0A3N4KFI8"/>
<feature type="compositionally biased region" description="Acidic residues" evidence="1">
    <location>
        <begin position="205"/>
        <end position="246"/>
    </location>
</feature>
<gene>
    <name evidence="2" type="ORF">P167DRAFT_577375</name>
</gene>
<dbReference type="OrthoDB" id="5391548at2759"/>
<feature type="region of interest" description="Disordered" evidence="1">
    <location>
        <begin position="200"/>
        <end position="298"/>
    </location>
</feature>
<dbReference type="EMBL" id="ML119153">
    <property type="protein sequence ID" value="RPB09260.1"/>
    <property type="molecule type" value="Genomic_DNA"/>
</dbReference>
<dbReference type="AlphaFoldDB" id="A0A3N4KFI8"/>
<dbReference type="Proteomes" id="UP000277580">
    <property type="component" value="Unassembled WGS sequence"/>
</dbReference>
<feature type="compositionally biased region" description="Acidic residues" evidence="1">
    <location>
        <begin position="254"/>
        <end position="267"/>
    </location>
</feature>
<sequence>MEVHTYEVLAYFMPASPPNVIPTLTSVIITLTSSNWFVTMDPAIPDGVPTDIYQLPSAPPTIRPCYCGNRMQSSDESEGEWDSYWECTAVCKLWKRFKIQQEIASGPRVEFYLFVETELDLDETPLLERVDIPDVPPIWERRMLMIRVERTTPVDVRPDQNDLGYIKRFLKTRCHDETQWIGRFSNDDDLDGYEAWEAGDHTDYDFIEPDEGELGDDEYDESDSDNDEYDDASEGYDSDGDDDYDEKDERYGADETETENTDDEEEYFNEKETSEQEDAEDEKKDEDTDDDEYEGKYWGLHIERESKIAKPWMNEPLKM</sequence>
<evidence type="ECO:0000256" key="1">
    <source>
        <dbReference type="SAM" id="MobiDB-lite"/>
    </source>
</evidence>
<proteinExistence type="predicted"/>
<accession>A0A3N4KFI8</accession>
<protein>
    <submittedName>
        <fullName evidence="2">Uncharacterized protein</fullName>
    </submittedName>
</protein>
<reference evidence="2 3" key="1">
    <citation type="journal article" date="2018" name="Nat. Ecol. Evol.">
        <title>Pezizomycetes genomes reveal the molecular basis of ectomycorrhizal truffle lifestyle.</title>
        <authorList>
            <person name="Murat C."/>
            <person name="Payen T."/>
            <person name="Noel B."/>
            <person name="Kuo A."/>
            <person name="Morin E."/>
            <person name="Chen J."/>
            <person name="Kohler A."/>
            <person name="Krizsan K."/>
            <person name="Balestrini R."/>
            <person name="Da Silva C."/>
            <person name="Montanini B."/>
            <person name="Hainaut M."/>
            <person name="Levati E."/>
            <person name="Barry K.W."/>
            <person name="Belfiori B."/>
            <person name="Cichocki N."/>
            <person name="Clum A."/>
            <person name="Dockter R.B."/>
            <person name="Fauchery L."/>
            <person name="Guy J."/>
            <person name="Iotti M."/>
            <person name="Le Tacon F."/>
            <person name="Lindquist E.A."/>
            <person name="Lipzen A."/>
            <person name="Malagnac F."/>
            <person name="Mello A."/>
            <person name="Molinier V."/>
            <person name="Miyauchi S."/>
            <person name="Poulain J."/>
            <person name="Riccioni C."/>
            <person name="Rubini A."/>
            <person name="Sitrit Y."/>
            <person name="Splivallo R."/>
            <person name="Traeger S."/>
            <person name="Wang M."/>
            <person name="Zifcakova L."/>
            <person name="Wipf D."/>
            <person name="Zambonelli A."/>
            <person name="Paolocci F."/>
            <person name="Nowrousian M."/>
            <person name="Ottonello S."/>
            <person name="Baldrian P."/>
            <person name="Spatafora J.W."/>
            <person name="Henrissat B."/>
            <person name="Nagy L.G."/>
            <person name="Aury J.M."/>
            <person name="Wincker P."/>
            <person name="Grigoriev I.V."/>
            <person name="Bonfante P."/>
            <person name="Martin F.M."/>
        </authorList>
    </citation>
    <scope>NUCLEOTIDE SEQUENCE [LARGE SCALE GENOMIC DNA]</scope>
    <source>
        <strain evidence="2 3">CCBAS932</strain>
    </source>
</reference>
<name>A0A3N4KFI8_9PEZI</name>